<evidence type="ECO:0000313" key="2">
    <source>
        <dbReference type="Proteomes" id="UP000000590"/>
    </source>
</evidence>
<proteinExistence type="predicted"/>
<dbReference type="InterPro" id="IPR012340">
    <property type="entry name" value="NA-bd_OB-fold"/>
</dbReference>
<accession>Q6LYC1</accession>
<dbReference type="KEGG" id="mmp:MMP1070"/>
<dbReference type="Gene3D" id="1.10.10.10">
    <property type="entry name" value="Winged helix-like DNA-binding domain superfamily/Winged helix DNA-binding domain"/>
    <property type="match status" value="1"/>
</dbReference>
<keyword evidence="2" id="KW-1185">Reference proteome</keyword>
<dbReference type="EMBL" id="BX950229">
    <property type="protein sequence ID" value="CAF30626.1"/>
    <property type="molecule type" value="Genomic_DNA"/>
</dbReference>
<dbReference type="eggNOG" id="arCOG02261">
    <property type="taxonomic scope" value="Archaea"/>
</dbReference>
<dbReference type="EnsemblBacteria" id="CAF30626">
    <property type="protein sequence ID" value="CAF30626"/>
    <property type="gene ID" value="MMP1070"/>
</dbReference>
<dbReference type="InterPro" id="IPR036388">
    <property type="entry name" value="WH-like_DNA-bd_sf"/>
</dbReference>
<dbReference type="Gene3D" id="2.40.50.140">
    <property type="entry name" value="Nucleic acid-binding proteins"/>
    <property type="match status" value="1"/>
</dbReference>
<name>Q6LYC1_METMP</name>
<dbReference type="PATRIC" id="fig|267377.15.peg.1103"/>
<dbReference type="HOGENOM" id="CLU_1335077_0_0_2"/>
<sequence>MVRIVMRYVAYKIHPQEFAENEIFEKSLILDGKRIHRVRLLGNVSNVDKSNIVSFELDGISVKDFENKSLDVEENDLLDVVGRIGEYNGERYVALEVYSKKNENKDKWIELRNLEIEKTRNYIKDEETITYNREEMSGELSIESEALEDLYGDLDVKDKILDIIRENDGITYEDLIDNSGLEDVELDNVLSELKEDGEIYEPNPGSYRIL</sequence>
<dbReference type="Proteomes" id="UP000000590">
    <property type="component" value="Chromosome"/>
</dbReference>
<dbReference type="SUPFAM" id="SSF46785">
    <property type="entry name" value="Winged helix' DNA-binding domain"/>
    <property type="match status" value="1"/>
</dbReference>
<organism evidence="2">
    <name type="scientific">Methanococcus maripaludis (strain DSM 14266 / JCM 13030 / NBRC 101832 / S2 / LL)</name>
    <dbReference type="NCBI Taxonomy" id="267377"/>
    <lineage>
        <taxon>Archaea</taxon>
        <taxon>Methanobacteriati</taxon>
        <taxon>Methanobacteriota</taxon>
        <taxon>Methanomada group</taxon>
        <taxon>Methanococci</taxon>
        <taxon>Methanococcales</taxon>
        <taxon>Methanococcaceae</taxon>
        <taxon>Methanococcus</taxon>
    </lineage>
</organism>
<evidence type="ECO:0000313" key="1">
    <source>
        <dbReference type="EMBL" id="CAF30626.1"/>
    </source>
</evidence>
<dbReference type="SUPFAM" id="SSF50249">
    <property type="entry name" value="Nucleic acid-binding proteins"/>
    <property type="match status" value="1"/>
</dbReference>
<gene>
    <name evidence="1" type="ordered locus">MMP1070</name>
</gene>
<dbReference type="STRING" id="267377.MMP1070"/>
<reference evidence="1 2" key="1">
    <citation type="journal article" date="2004" name="J. Bacteriol.">
        <title>Complete genome sequence of the genetically tractable hydrogenotrophic methanogen Methanococcus maripaludis.</title>
        <authorList>
            <person name="Hendrickson E.L."/>
            <person name="Kaul R."/>
            <person name="Zhou Y."/>
            <person name="Bovee D."/>
            <person name="Chapman P."/>
            <person name="Chung J."/>
            <person name="Conway de Macario E."/>
            <person name="Dodsworth J.A."/>
            <person name="Gillett W."/>
            <person name="Graham D.E."/>
            <person name="Hackett M."/>
            <person name="Haydock A.K."/>
            <person name="Kang A."/>
            <person name="Land M.L."/>
            <person name="Levy R."/>
            <person name="Lie T.J."/>
            <person name="Major T.A."/>
            <person name="Moore B.C."/>
            <person name="Porat I."/>
            <person name="Palmeiri A."/>
            <person name="Rouse G."/>
            <person name="Saenphimmachak C."/>
            <person name="Soll D."/>
            <person name="Van Dien S."/>
            <person name="Wang T."/>
            <person name="Whitman W.B."/>
            <person name="Xia Q."/>
            <person name="Zhang Y."/>
            <person name="Larimer F.W."/>
            <person name="Olson M.V."/>
            <person name="Leigh J.A."/>
        </authorList>
    </citation>
    <scope>NUCLEOTIDE SEQUENCE [LARGE SCALE GENOMIC DNA]</scope>
    <source>
        <strain evidence="2">S2 / LL</strain>
    </source>
</reference>
<protein>
    <submittedName>
        <fullName evidence="1">Conserved hypothetical archaeal protein</fullName>
    </submittedName>
</protein>
<dbReference type="InterPro" id="IPR036390">
    <property type="entry name" value="WH_DNA-bd_sf"/>
</dbReference>
<dbReference type="AlphaFoldDB" id="Q6LYC1"/>